<name>A0A1G9VW11_9EURY</name>
<dbReference type="Pfam" id="PF17648">
    <property type="entry name" value="Luciferase"/>
    <property type="match status" value="1"/>
</dbReference>
<sequence length="154" mass="16932">MTTSPYTEHVLDRVTGWPGVTLAACPDGGIELYVADGLVGHVYDTGLVDLAFSRGVRDQLLTEGRADRHHRDPDSGWVSAWLRAPEDVRDVYWLLRLAYVCQLYGLPPERVRTVAPDVDLTPEIERLGLSTPLRLLVTRPGPAAEESLDAAQSA</sequence>
<dbReference type="EMBL" id="FNHL01000003">
    <property type="protein sequence ID" value="SDM76067.1"/>
    <property type="molecule type" value="Genomic_DNA"/>
</dbReference>
<dbReference type="OrthoDB" id="259286at2157"/>
<accession>A0A1G9VW11</accession>
<dbReference type="STRING" id="660521.SAMN04487949_2520"/>
<evidence type="ECO:0000259" key="1">
    <source>
        <dbReference type="Pfam" id="PF17648"/>
    </source>
</evidence>
<dbReference type="AlphaFoldDB" id="A0A1G9VW11"/>
<keyword evidence="3" id="KW-1185">Reference proteome</keyword>
<dbReference type="Proteomes" id="UP000199451">
    <property type="component" value="Unassembled WGS sequence"/>
</dbReference>
<dbReference type="RefSeq" id="WP_089697854.1">
    <property type="nucleotide sequence ID" value="NZ_FNHL01000003.1"/>
</dbReference>
<reference evidence="3" key="1">
    <citation type="submission" date="2016-10" db="EMBL/GenBank/DDBJ databases">
        <authorList>
            <person name="Varghese N."/>
            <person name="Submissions S."/>
        </authorList>
    </citation>
    <scope>NUCLEOTIDE SEQUENCE [LARGE SCALE GENOMIC DNA]</scope>
    <source>
        <strain evidence="3">CGMCC 1.10119</strain>
    </source>
</reference>
<gene>
    <name evidence="2" type="ORF">SAMN04487949_2520</name>
</gene>
<feature type="domain" description="Luciferase" evidence="1">
    <location>
        <begin position="39"/>
        <end position="98"/>
    </location>
</feature>
<protein>
    <recommendedName>
        <fullName evidence="1">Luciferase domain-containing protein</fullName>
    </recommendedName>
</protein>
<evidence type="ECO:0000313" key="2">
    <source>
        <dbReference type="EMBL" id="SDM76067.1"/>
    </source>
</evidence>
<organism evidence="2 3">
    <name type="scientific">Halogranum gelatinilyticum</name>
    <dbReference type="NCBI Taxonomy" id="660521"/>
    <lineage>
        <taxon>Archaea</taxon>
        <taxon>Methanobacteriati</taxon>
        <taxon>Methanobacteriota</taxon>
        <taxon>Stenosarchaea group</taxon>
        <taxon>Halobacteria</taxon>
        <taxon>Halobacteriales</taxon>
        <taxon>Haloferacaceae</taxon>
    </lineage>
</organism>
<evidence type="ECO:0000313" key="3">
    <source>
        <dbReference type="Proteomes" id="UP000199451"/>
    </source>
</evidence>
<dbReference type="InterPro" id="IPR040841">
    <property type="entry name" value="Luciferase_dom"/>
</dbReference>
<proteinExistence type="predicted"/>